<organism evidence="5 6">
    <name type="scientific">Ktedonobacter racemifer DSM 44963</name>
    <dbReference type="NCBI Taxonomy" id="485913"/>
    <lineage>
        <taxon>Bacteria</taxon>
        <taxon>Bacillati</taxon>
        <taxon>Chloroflexota</taxon>
        <taxon>Ktedonobacteria</taxon>
        <taxon>Ktedonobacterales</taxon>
        <taxon>Ktedonobacteraceae</taxon>
        <taxon>Ktedonobacter</taxon>
    </lineage>
</organism>
<dbReference type="STRING" id="485913.Krac_9705"/>
<evidence type="ECO:0000256" key="3">
    <source>
        <dbReference type="SAM" id="Phobius"/>
    </source>
</evidence>
<evidence type="ECO:0000256" key="2">
    <source>
        <dbReference type="ARBA" id="ARBA00022737"/>
    </source>
</evidence>
<dbReference type="GO" id="GO:0006406">
    <property type="term" value="P:mRNA export from nucleus"/>
    <property type="evidence" value="ECO:0007669"/>
    <property type="project" value="InterPro"/>
</dbReference>
<feature type="transmembrane region" description="Helical" evidence="3">
    <location>
        <begin position="111"/>
        <end position="132"/>
    </location>
</feature>
<dbReference type="AlphaFoldDB" id="D6TDD4"/>
<proteinExistence type="predicted"/>
<dbReference type="Proteomes" id="UP000004508">
    <property type="component" value="Unassembled WGS sequence"/>
</dbReference>
<keyword evidence="3" id="KW-0812">Transmembrane</keyword>
<dbReference type="InParanoid" id="D6TDD4"/>
<evidence type="ECO:0000313" key="6">
    <source>
        <dbReference type="Proteomes" id="UP000004508"/>
    </source>
</evidence>
<dbReference type="Pfam" id="PF08662">
    <property type="entry name" value="eIF2A"/>
    <property type="match status" value="1"/>
</dbReference>
<dbReference type="InterPro" id="IPR013979">
    <property type="entry name" value="TIF_beta_prop-like"/>
</dbReference>
<dbReference type="InterPro" id="IPR040132">
    <property type="entry name" value="Tex1/THOC3"/>
</dbReference>
<evidence type="ECO:0000256" key="1">
    <source>
        <dbReference type="ARBA" id="ARBA00022574"/>
    </source>
</evidence>
<comment type="caution">
    <text evidence="5">The sequence shown here is derived from an EMBL/GenBank/DDBJ whole genome shotgun (WGS) entry which is preliminary data.</text>
</comment>
<feature type="domain" description="Translation initiation factor beta propellor-like" evidence="4">
    <location>
        <begin position="349"/>
        <end position="455"/>
    </location>
</feature>
<keyword evidence="3" id="KW-0472">Membrane</keyword>
<keyword evidence="6" id="KW-1185">Reference proteome</keyword>
<evidence type="ECO:0000259" key="4">
    <source>
        <dbReference type="Pfam" id="PF08662"/>
    </source>
</evidence>
<keyword evidence="2" id="KW-0677">Repeat</keyword>
<dbReference type="InterPro" id="IPR011659">
    <property type="entry name" value="WD40"/>
</dbReference>
<keyword evidence="1" id="KW-0853">WD repeat</keyword>
<dbReference type="Pfam" id="PF07676">
    <property type="entry name" value="PD40"/>
    <property type="match status" value="1"/>
</dbReference>
<dbReference type="Gene3D" id="2.130.10.10">
    <property type="entry name" value="YVTN repeat-like/Quinoprotein amine dehydrogenase"/>
    <property type="match status" value="2"/>
</dbReference>
<name>D6TDD4_KTERA</name>
<dbReference type="PANTHER" id="PTHR22839:SF0">
    <property type="entry name" value="THO COMPLEX SUBUNIT 3"/>
    <property type="match status" value="1"/>
</dbReference>
<dbReference type="EMBL" id="ADVG01000001">
    <property type="protein sequence ID" value="EFH88279.1"/>
    <property type="molecule type" value="Genomic_DNA"/>
</dbReference>
<keyword evidence="3" id="KW-1133">Transmembrane helix</keyword>
<accession>D6TDD4</accession>
<dbReference type="eggNOG" id="COG2319">
    <property type="taxonomic scope" value="Bacteria"/>
</dbReference>
<reference evidence="5 6" key="1">
    <citation type="journal article" date="2011" name="Stand. Genomic Sci.">
        <title>Non-contiguous finished genome sequence and contextual data of the filamentous soil bacterium Ktedonobacter racemifer type strain (SOSP1-21).</title>
        <authorList>
            <person name="Chang Y.J."/>
            <person name="Land M."/>
            <person name="Hauser L."/>
            <person name="Chertkov O."/>
            <person name="Del Rio T.G."/>
            <person name="Nolan M."/>
            <person name="Copeland A."/>
            <person name="Tice H."/>
            <person name="Cheng J.F."/>
            <person name="Lucas S."/>
            <person name="Han C."/>
            <person name="Goodwin L."/>
            <person name="Pitluck S."/>
            <person name="Ivanova N."/>
            <person name="Ovchinikova G."/>
            <person name="Pati A."/>
            <person name="Chen A."/>
            <person name="Palaniappan K."/>
            <person name="Mavromatis K."/>
            <person name="Liolios K."/>
            <person name="Brettin T."/>
            <person name="Fiebig A."/>
            <person name="Rohde M."/>
            <person name="Abt B."/>
            <person name="Goker M."/>
            <person name="Detter J.C."/>
            <person name="Woyke T."/>
            <person name="Bristow J."/>
            <person name="Eisen J.A."/>
            <person name="Markowitz V."/>
            <person name="Hugenholtz P."/>
            <person name="Kyrpides N.C."/>
            <person name="Klenk H.P."/>
            <person name="Lapidus A."/>
        </authorList>
    </citation>
    <scope>NUCLEOTIDE SEQUENCE [LARGE SCALE GENOMIC DNA]</scope>
    <source>
        <strain evidence="6">DSM 44963</strain>
    </source>
</reference>
<dbReference type="SUPFAM" id="SSF82171">
    <property type="entry name" value="DPP6 N-terminal domain-like"/>
    <property type="match status" value="1"/>
</dbReference>
<evidence type="ECO:0000313" key="5">
    <source>
        <dbReference type="EMBL" id="EFH88279.1"/>
    </source>
</evidence>
<gene>
    <name evidence="5" type="ORF">Krac_9705</name>
</gene>
<dbReference type="InterPro" id="IPR015943">
    <property type="entry name" value="WD40/YVTN_repeat-like_dom_sf"/>
</dbReference>
<protein>
    <recommendedName>
        <fullName evidence="4">Translation initiation factor beta propellor-like domain-containing protein</fullName>
    </recommendedName>
</protein>
<sequence>MKNHDNQFYPESVDADIDKLLQIQTQAKITEQKHVPLIRAIHEQYMDDPEVLDRAWKRVTQQIKGTEQQTVAEMPIPIQDYQIAKGNRHMQDQVISRNDDKGKTILKRLSGIGLGLVAALILASVVIVLNAYQQSHPTSVTGSQAAPSPSVSTAPTHGHVVYSAQQEYGSSSVSWSSDGQRVAAVRNGTNAIGGGTVEIWDALTGLHRVNLELNPNEVLSIPQAWSPKSELLAVATSERVLIVNGQNGKIVTSYRANSIASTPTGTVSAVSASTALTSVELPATKMSTLSYRLPLSSAPSFRSIAWSADGKSIASVYSSGAGADGPAVIQIWNPFTGKSSTSLTTEPGWSISDISWSPDGAEITASMSNSGNLPQSQVQVWNVQTRQVVFQQSMNQYVIGSIWQPGSHNLAFSLLPDGSYNAAVLQIWNVQTKQRIKTFAGIAANTMAWSPDGKEIAYDNRVGGGHTAGVTILDSNTGQKVYTYSVSAKANQSVNISVPAWSPDGKYIVTSESTVSNTPSKSPSGLPTQPSSVVKVWIA</sequence>
<dbReference type="PANTHER" id="PTHR22839">
    <property type="entry name" value="THO COMPLEX SUBUNIT 3 THO3"/>
    <property type="match status" value="1"/>
</dbReference>